<reference evidence="3 4" key="1">
    <citation type="submission" date="2024-08" db="EMBL/GenBank/DDBJ databases">
        <title>Gnathostoma spinigerum genome.</title>
        <authorList>
            <person name="Gonzalez-Bertolin B."/>
            <person name="Monzon S."/>
            <person name="Zaballos A."/>
            <person name="Jimenez P."/>
            <person name="Dekumyoy P."/>
            <person name="Varona S."/>
            <person name="Cuesta I."/>
            <person name="Sumanam S."/>
            <person name="Adisakwattana P."/>
            <person name="Gasser R.B."/>
            <person name="Hernandez-Gonzalez A."/>
            <person name="Young N.D."/>
            <person name="Perteguer M.J."/>
        </authorList>
    </citation>
    <scope>NUCLEOTIDE SEQUENCE [LARGE SCALE GENOMIC DNA]</scope>
    <source>
        <strain evidence="3">AL3</strain>
        <tissue evidence="3">Liver</tissue>
    </source>
</reference>
<evidence type="ECO:0000259" key="2">
    <source>
        <dbReference type="SMART" id="SM00720"/>
    </source>
</evidence>
<dbReference type="SUPFAM" id="SSF49758">
    <property type="entry name" value="Calpain large subunit, middle domain (domain III)"/>
    <property type="match status" value="1"/>
</dbReference>
<dbReference type="AlphaFoldDB" id="A0ABD6F350"/>
<dbReference type="PANTHER" id="PTHR10183">
    <property type="entry name" value="CALPAIN"/>
    <property type="match status" value="1"/>
</dbReference>
<name>A0ABD6F350_9BILA</name>
<protein>
    <recommendedName>
        <fullName evidence="2">Peptidase C2 calpain domain-containing protein</fullName>
    </recommendedName>
</protein>
<evidence type="ECO:0000256" key="1">
    <source>
        <dbReference type="ARBA" id="ARBA00007623"/>
    </source>
</evidence>
<feature type="domain" description="Peptidase C2 calpain" evidence="2">
    <location>
        <begin position="38"/>
        <end position="153"/>
    </location>
</feature>
<dbReference type="Gene3D" id="2.60.120.380">
    <property type="match status" value="1"/>
</dbReference>
<sequence>MSFQDFAINFDKIEICNLGPAEMDKIATDSSGLTAEDSWATYVYESSWEKGHTAGGCRNYADTFVKNPQLMITLDNPESKIINSKSTVIIALMQKYRREMRSIGLGFLPIGFAVYKTEDRTERLDRLFVRTHRIHCDSGPFINMREVCQLSSHSC</sequence>
<dbReference type="CDD" id="cd00214">
    <property type="entry name" value="Calpain_III"/>
    <property type="match status" value="1"/>
</dbReference>
<dbReference type="InterPro" id="IPR022683">
    <property type="entry name" value="Calpain_III"/>
</dbReference>
<organism evidence="3 4">
    <name type="scientific">Gnathostoma spinigerum</name>
    <dbReference type="NCBI Taxonomy" id="75299"/>
    <lineage>
        <taxon>Eukaryota</taxon>
        <taxon>Metazoa</taxon>
        <taxon>Ecdysozoa</taxon>
        <taxon>Nematoda</taxon>
        <taxon>Chromadorea</taxon>
        <taxon>Rhabditida</taxon>
        <taxon>Spirurina</taxon>
        <taxon>Gnathostomatomorpha</taxon>
        <taxon>Gnathostomatoidea</taxon>
        <taxon>Gnathostomatidae</taxon>
        <taxon>Gnathostoma</taxon>
    </lineage>
</organism>
<comment type="similarity">
    <text evidence="1">Belongs to the peptidase C2 family.</text>
</comment>
<dbReference type="EMBL" id="JBGFUD010014602">
    <property type="protein sequence ID" value="MFH4983962.1"/>
    <property type="molecule type" value="Genomic_DNA"/>
</dbReference>
<gene>
    <name evidence="3" type="ORF">AB6A40_010671</name>
</gene>
<accession>A0ABD6F350</accession>
<evidence type="ECO:0000313" key="3">
    <source>
        <dbReference type="EMBL" id="MFH4983962.1"/>
    </source>
</evidence>
<evidence type="ECO:0000313" key="4">
    <source>
        <dbReference type="Proteomes" id="UP001608902"/>
    </source>
</evidence>
<dbReference type="Proteomes" id="UP001608902">
    <property type="component" value="Unassembled WGS sequence"/>
</dbReference>
<dbReference type="InterPro" id="IPR033883">
    <property type="entry name" value="C2_III"/>
</dbReference>
<dbReference type="PANTHER" id="PTHR10183:SF433">
    <property type="entry name" value="CALPAIN-A-RELATED"/>
    <property type="match status" value="1"/>
</dbReference>
<dbReference type="InterPro" id="IPR022682">
    <property type="entry name" value="Calpain_domain_III"/>
</dbReference>
<dbReference type="SMART" id="SM00720">
    <property type="entry name" value="calpain_III"/>
    <property type="match status" value="1"/>
</dbReference>
<dbReference type="InterPro" id="IPR022684">
    <property type="entry name" value="Calpain_cysteine_protease"/>
</dbReference>
<keyword evidence="4" id="KW-1185">Reference proteome</keyword>
<proteinExistence type="inferred from homology"/>
<dbReference type="Pfam" id="PF01067">
    <property type="entry name" value="Calpain_III"/>
    <property type="match status" value="1"/>
</dbReference>
<comment type="caution">
    <text evidence="3">The sequence shown here is derived from an EMBL/GenBank/DDBJ whole genome shotgun (WGS) entry which is preliminary data.</text>
</comment>
<dbReference type="InterPro" id="IPR036213">
    <property type="entry name" value="Calpain_III_sf"/>
</dbReference>